<feature type="region of interest" description="Disordered" evidence="7">
    <location>
        <begin position="1089"/>
        <end position="1539"/>
    </location>
</feature>
<feature type="compositionally biased region" description="Polar residues" evidence="7">
    <location>
        <begin position="1297"/>
        <end position="1319"/>
    </location>
</feature>
<evidence type="ECO:0000256" key="2">
    <source>
        <dbReference type="ARBA" id="ARBA00004173"/>
    </source>
</evidence>
<feature type="compositionally biased region" description="Low complexity" evidence="7">
    <location>
        <begin position="1439"/>
        <end position="1450"/>
    </location>
</feature>
<dbReference type="GO" id="GO:0005739">
    <property type="term" value="C:mitochondrion"/>
    <property type="evidence" value="ECO:0007669"/>
    <property type="project" value="UniProtKB-SubCell"/>
</dbReference>
<feature type="compositionally biased region" description="Polar residues" evidence="7">
    <location>
        <begin position="788"/>
        <end position="805"/>
    </location>
</feature>
<feature type="compositionally biased region" description="Low complexity" evidence="7">
    <location>
        <begin position="1483"/>
        <end position="1497"/>
    </location>
</feature>
<feature type="compositionally biased region" description="Polar residues" evidence="7">
    <location>
        <begin position="728"/>
        <end position="740"/>
    </location>
</feature>
<dbReference type="Gene3D" id="3.40.30.10">
    <property type="entry name" value="Glutaredoxin"/>
    <property type="match status" value="1"/>
</dbReference>
<feature type="compositionally biased region" description="Basic and acidic residues" evidence="7">
    <location>
        <begin position="1597"/>
        <end position="1608"/>
    </location>
</feature>
<feature type="compositionally biased region" description="Basic residues" evidence="7">
    <location>
        <begin position="1174"/>
        <end position="1183"/>
    </location>
</feature>
<dbReference type="PANTHER" id="PTHR28071:SF1">
    <property type="entry name" value="REDOX PROTEIN FMP46, MITOCHONDRIAL-RELATED"/>
    <property type="match status" value="1"/>
</dbReference>
<feature type="compositionally biased region" description="Polar residues" evidence="7">
    <location>
        <begin position="1556"/>
        <end position="1569"/>
    </location>
</feature>
<organism evidence="8 9">
    <name type="scientific">Thelonectria olida</name>
    <dbReference type="NCBI Taxonomy" id="1576542"/>
    <lineage>
        <taxon>Eukaryota</taxon>
        <taxon>Fungi</taxon>
        <taxon>Dikarya</taxon>
        <taxon>Ascomycota</taxon>
        <taxon>Pezizomycotina</taxon>
        <taxon>Sordariomycetes</taxon>
        <taxon>Hypocreomycetidae</taxon>
        <taxon>Hypocreales</taxon>
        <taxon>Nectriaceae</taxon>
        <taxon>Thelonectria</taxon>
    </lineage>
</organism>
<dbReference type="PANTHER" id="PTHR28071">
    <property type="entry name" value="REDOX PROTEIN FMP46, MITOCHONDRIAL-RELATED"/>
    <property type="match status" value="1"/>
</dbReference>
<feature type="compositionally biased region" description="Polar residues" evidence="7">
    <location>
        <begin position="866"/>
        <end position="878"/>
    </location>
</feature>
<feature type="compositionally biased region" description="Basic and acidic residues" evidence="7">
    <location>
        <begin position="1321"/>
        <end position="1333"/>
    </location>
</feature>
<evidence type="ECO:0000313" key="9">
    <source>
        <dbReference type="Proteomes" id="UP000777438"/>
    </source>
</evidence>
<gene>
    <name evidence="8" type="ORF">B0T10DRAFT_607197</name>
</gene>
<feature type="compositionally biased region" description="Basic residues" evidence="7">
    <location>
        <begin position="1766"/>
        <end position="1776"/>
    </location>
</feature>
<dbReference type="Proteomes" id="UP000777438">
    <property type="component" value="Unassembled WGS sequence"/>
</dbReference>
<evidence type="ECO:0000256" key="6">
    <source>
        <dbReference type="ARBA" id="ARBA00023128"/>
    </source>
</evidence>
<comment type="function">
    <text evidence="1">Putative mitochondrial redox protein which could be involved in the reduction of small toxic molecules.</text>
</comment>
<dbReference type="EMBL" id="JAGPYM010000013">
    <property type="protein sequence ID" value="KAH6887997.1"/>
    <property type="molecule type" value="Genomic_DNA"/>
</dbReference>
<feature type="region of interest" description="Disordered" evidence="7">
    <location>
        <begin position="506"/>
        <end position="886"/>
    </location>
</feature>
<reference evidence="8 9" key="1">
    <citation type="journal article" date="2021" name="Nat. Commun.">
        <title>Genetic determinants of endophytism in the Arabidopsis root mycobiome.</title>
        <authorList>
            <person name="Mesny F."/>
            <person name="Miyauchi S."/>
            <person name="Thiergart T."/>
            <person name="Pickel B."/>
            <person name="Atanasova L."/>
            <person name="Karlsson M."/>
            <person name="Huettel B."/>
            <person name="Barry K.W."/>
            <person name="Haridas S."/>
            <person name="Chen C."/>
            <person name="Bauer D."/>
            <person name="Andreopoulos W."/>
            <person name="Pangilinan J."/>
            <person name="LaButti K."/>
            <person name="Riley R."/>
            <person name="Lipzen A."/>
            <person name="Clum A."/>
            <person name="Drula E."/>
            <person name="Henrissat B."/>
            <person name="Kohler A."/>
            <person name="Grigoriev I.V."/>
            <person name="Martin F.M."/>
            <person name="Hacquard S."/>
        </authorList>
    </citation>
    <scope>NUCLEOTIDE SEQUENCE [LARGE SCALE GENOMIC DNA]</scope>
    <source>
        <strain evidence="8 9">MPI-CAGE-CH-0241</strain>
    </source>
</reference>
<keyword evidence="9" id="KW-1185">Reference proteome</keyword>
<proteinExistence type="inferred from homology"/>
<comment type="similarity">
    <text evidence="3">Belongs to the FMP46 family.</text>
</comment>
<comment type="caution">
    <text evidence="8">The sequence shown here is derived from an EMBL/GenBank/DDBJ whole genome shotgun (WGS) entry which is preliminary data.</text>
</comment>
<keyword evidence="5" id="KW-0560">Oxidoreductase</keyword>
<feature type="compositionally biased region" description="Low complexity" evidence="7">
    <location>
        <begin position="1570"/>
        <end position="1581"/>
    </location>
</feature>
<feature type="compositionally biased region" description="Polar residues" evidence="7">
    <location>
        <begin position="549"/>
        <end position="570"/>
    </location>
</feature>
<dbReference type="Pfam" id="PF07955">
    <property type="entry name" value="DUF1687"/>
    <property type="match status" value="1"/>
</dbReference>
<dbReference type="InterPro" id="IPR012882">
    <property type="entry name" value="Fmp46"/>
</dbReference>
<feature type="compositionally biased region" description="Basic and acidic residues" evidence="7">
    <location>
        <begin position="1211"/>
        <end position="1246"/>
    </location>
</feature>
<evidence type="ECO:0000256" key="7">
    <source>
        <dbReference type="SAM" id="MobiDB-lite"/>
    </source>
</evidence>
<comment type="subcellular location">
    <subcellularLocation>
        <location evidence="2">Mitochondrion</location>
    </subcellularLocation>
</comment>
<feature type="compositionally biased region" description="Polar residues" evidence="7">
    <location>
        <begin position="1611"/>
        <end position="1631"/>
    </location>
</feature>
<protein>
    <submittedName>
        <fullName evidence="8">Uncharacterized protein</fullName>
    </submittedName>
</protein>
<evidence type="ECO:0000256" key="5">
    <source>
        <dbReference type="ARBA" id="ARBA00023002"/>
    </source>
</evidence>
<feature type="compositionally biased region" description="Polar residues" evidence="7">
    <location>
        <begin position="1132"/>
        <end position="1149"/>
    </location>
</feature>
<name>A0A9P8W523_9HYPO</name>
<dbReference type="InterPro" id="IPR036249">
    <property type="entry name" value="Thioredoxin-like_sf"/>
</dbReference>
<feature type="compositionally biased region" description="Polar residues" evidence="7">
    <location>
        <begin position="1752"/>
        <end position="1764"/>
    </location>
</feature>
<feature type="compositionally biased region" description="Pro residues" evidence="7">
    <location>
        <begin position="700"/>
        <end position="709"/>
    </location>
</feature>
<feature type="compositionally biased region" description="Low complexity" evidence="7">
    <location>
        <begin position="1194"/>
        <end position="1210"/>
    </location>
</feature>
<evidence type="ECO:0000256" key="3">
    <source>
        <dbReference type="ARBA" id="ARBA00009734"/>
    </source>
</evidence>
<keyword evidence="6" id="KW-0496">Mitochondrion</keyword>
<sequence>MFFSKTLDIITVFHKASSPASVRVASLLKTLSANSTAGASASATPRREPFELNVTEDAPTEDQVKTILEYVGPSGISQIIKEANNEKEALKKFKESNSAFVRPVVVDWNNGKAIAGDNESEILKILNAQKNASTFSSLSVFYCKALSFAVLPASNALSEGNAMAPSFPGPGRHQAPVFNQANIPRVYANDRPPGQRAVFNKFYPNGLPILYRMLETPGSQGVMETYVEDHLPVGFYTKPKSEAKAIFSTQNGTRPFKSIKHADPQRRIHLWSKDEIQAACNSLRKIYWDHMKEMGLFQSWDDLWKYFDADDLYKYGALNLWNVINTLHHENQLIKKDVLAETAVHIGYWADKWAESDENKTKLIRWDESQGPVIPLLSMEDWQSIGNVNDDAMPLIANALKHRRALLLAGEGLGDHTPTDLMTSCRNNELQNWLGEKVFQPNGLPSPPEVRSHHCSPASRNAPPPVYTHNGAHYYMPPPGWVPGVHPMQSFGSGCTVEALQKSAAAAGAAPPKPPKPPYNGIVIANGSSRPLPPPRSRRSRSASDSSSQDTASKTPSETSDKTASPSEGSVSPPAQPLDDAGDAHSITPPMPNSNVGPIAIHVPEEYDAYTPTKVKRQAQDNSRARSLPPSAILDYSELTTNPTAFRGGPRRLPDPKSAPEPSMGFGTAEVQGPFAPPRGLEADGEQRSDQYMMVVPQQSSPPYPPNPPTSAQGTIPTDDGTHDRPMYNQSPPFTTNSSGPMPYAAHGQAETTEPQPLLPTHGQLGRRQHMPPPPKPVVAGFPPCRTYVNNRINNNEPQWSTNKPPNREAHVTAPTPNRNGSQRGQPRPPKGNRRGQHDQRNATLHAFQTHGGQGMSSGNNNNNNSWRRQSVGSQQPRRNADPCPNDSGHVSNEYVPCNCFHCNNRNRSVFVRVNTHRPDHTADIKTHLKFGLADRFGNVEEVYQTPSSVVLTFIVRFFDEHSVGQALAFSQGDLPEKALSVSIQPVLKSKWIGVGSGANFAKSRKTSAESHHSRNGAPEQLSFPQFGYAHPSMDQPLPMAHPGAAGGVHLGYLTLQHGQPSVQVPNMHVGLGGFAGQPLVPTGGNMAQPGFARPFHPVQPPYPMQPFHDREQAHQRQRTGSFHQQAPAVSRPTTSKKSTGQVEASRQTGEPVADAIHHSVSGKPDSDSSKGPTGKHRQRGSPKKPVVDKPRSDLSSNSESSSESSAASDVHSEVKGESSETKHQNDDAVSQVEEKRSEDVSKTDSTDGPGLIAQEVKPEQASETTSSDEPSLTAQELKPEMATQTQETQAERQPVPQDTPSSHSRLPSQPSHTRTPSLYTHKEINERRREWARIPMPLDPRKVSAASAACTCKTDTKPDSSPPAQKNDASSDDESEKSACGPVILTPETGSSVNDNSLDGNSVVLDDPPKADSPSHSPKGPQKALQTANLPVEHDAKTNTTPTTTEPTMANPPPHKGKKRNKYVPVAIMEDNCHRDRSGQNSRVSTPVSMSSSTSTKPAEGESASNQSGEGTRKNKKKSNKKWKQNNEGRVDTLESLPAGIETALTSLRRANGLRDSSGQTFGASSYHSVPRNSRPSSRSPTKRLHAAAFQQSCHEAARNAKLDRDQSPPAHSNNLSTQDSAQNSQSMSQEGPGRSIGFRQGAGGSLRMGKKRKGRPLVTQPSVAEERLDTRVAPPSSDVPFDCSNGAKSKDVNVFTNVSTRFPLPLGGSRLNPRAKDFTESSSPILVDAGSRPPLEAKNDKKAPHDEQQNTEANDSSSTVAKKTNVKTPKRGKGKGKDTPTPEQPQEPKTPGTEKKANVTEEDWPSLPAPRERALSKSSTPSLWGKKSPGSKGTSPINR</sequence>
<accession>A0A9P8W523</accession>
<dbReference type="SUPFAM" id="SSF52833">
    <property type="entry name" value="Thioredoxin-like"/>
    <property type="match status" value="1"/>
</dbReference>
<evidence type="ECO:0000256" key="1">
    <source>
        <dbReference type="ARBA" id="ARBA00002963"/>
    </source>
</evidence>
<feature type="region of interest" description="Disordered" evidence="7">
    <location>
        <begin position="1551"/>
        <end position="1841"/>
    </location>
</feature>
<feature type="compositionally biased region" description="Basic and acidic residues" evidence="7">
    <location>
        <begin position="1737"/>
        <end position="1750"/>
    </location>
</feature>
<evidence type="ECO:0000313" key="8">
    <source>
        <dbReference type="EMBL" id="KAH6887997.1"/>
    </source>
</evidence>
<evidence type="ECO:0000256" key="4">
    <source>
        <dbReference type="ARBA" id="ARBA00022946"/>
    </source>
</evidence>
<feature type="compositionally biased region" description="Polar residues" evidence="7">
    <location>
        <begin position="815"/>
        <end position="825"/>
    </location>
</feature>
<feature type="compositionally biased region" description="Basic residues" evidence="7">
    <location>
        <begin position="1515"/>
        <end position="1525"/>
    </location>
</feature>
<feature type="compositionally biased region" description="Polar residues" evidence="7">
    <location>
        <begin position="1389"/>
        <end position="1401"/>
    </location>
</feature>
<dbReference type="GO" id="GO:0016491">
    <property type="term" value="F:oxidoreductase activity"/>
    <property type="evidence" value="ECO:0007669"/>
    <property type="project" value="UniProtKB-KW"/>
</dbReference>
<keyword evidence="4" id="KW-0809">Transit peptide</keyword>
<feature type="compositionally biased region" description="Polar residues" evidence="7">
    <location>
        <begin position="1262"/>
        <end position="1275"/>
    </location>
</feature>
<dbReference type="OrthoDB" id="3941926at2759"/>